<dbReference type="PANTHER" id="PTHR42784">
    <property type="entry name" value="PYRANOSE 2-OXIDASE"/>
    <property type="match status" value="1"/>
</dbReference>
<dbReference type="PANTHER" id="PTHR42784:SF1">
    <property type="entry name" value="PYRANOSE 2-OXIDASE"/>
    <property type="match status" value="1"/>
</dbReference>
<evidence type="ECO:0000256" key="3">
    <source>
        <dbReference type="ARBA" id="ARBA00022630"/>
    </source>
</evidence>
<organism evidence="6 7">
    <name type="scientific">Vibrio ordalii FS-238</name>
    <dbReference type="NCBI Taxonomy" id="617133"/>
    <lineage>
        <taxon>Bacteria</taxon>
        <taxon>Pseudomonadati</taxon>
        <taxon>Pseudomonadota</taxon>
        <taxon>Gammaproteobacteria</taxon>
        <taxon>Vibrionales</taxon>
        <taxon>Vibrionaceae</taxon>
        <taxon>Vibrio</taxon>
    </lineage>
</organism>
<keyword evidence="5" id="KW-0560">Oxidoreductase</keyword>
<evidence type="ECO:0000256" key="2">
    <source>
        <dbReference type="ARBA" id="ARBA00010790"/>
    </source>
</evidence>
<comment type="similarity">
    <text evidence="2">Belongs to the GMC oxidoreductase family.</text>
</comment>
<keyword evidence="7" id="KW-1185">Reference proteome</keyword>
<dbReference type="Gene3D" id="3.50.50.60">
    <property type="entry name" value="FAD/NAD(P)-binding domain"/>
    <property type="match status" value="2"/>
</dbReference>
<evidence type="ECO:0000256" key="4">
    <source>
        <dbReference type="ARBA" id="ARBA00022827"/>
    </source>
</evidence>
<dbReference type="AlphaFoldDB" id="A0A853QX56"/>
<evidence type="ECO:0000313" key="7">
    <source>
        <dbReference type="Proteomes" id="UP000094808"/>
    </source>
</evidence>
<protein>
    <submittedName>
        <fullName evidence="6">4Fe-4S ferredoxin</fullName>
    </submittedName>
</protein>
<keyword evidence="3" id="KW-0285">Flavoprotein</keyword>
<dbReference type="EMBL" id="AJYS02000230">
    <property type="protein sequence ID" value="OEE34063.1"/>
    <property type="molecule type" value="Genomic_DNA"/>
</dbReference>
<comment type="cofactor">
    <cofactor evidence="1">
        <name>FAD</name>
        <dbReference type="ChEBI" id="CHEBI:57692"/>
    </cofactor>
</comment>
<evidence type="ECO:0000256" key="1">
    <source>
        <dbReference type="ARBA" id="ARBA00001974"/>
    </source>
</evidence>
<keyword evidence="4" id="KW-0274">FAD</keyword>
<sequence length="524" mass="58118">MIYDVIIIGSGPAGTSTAFPLIASGKKVLMLDWGNDTALSGPTVPHYISRLNDKKQWEWMLGKTYFSLKNGGAVSPKFRVPTLSHVFKDFSEQLNTQTENFFVAGSMALGGLSTAWGAGVAAWDSRSLIYHFGHHYREMYTSYATVARRMGISGRCSDDMKYYFGLDSWSSDPIDIDPLASYINNNYRVKNAGSNRFKLGRSRIAVLNEQRGERQKCDKSGNCLWGCGKKAIYSAKYDLDELLRSPNFTLIKDRRVTNVESQPEGSKIHAVGRDGASYSYSTSAVFLAAGTLSSTKILVRSLKIKNKEIEVQSCPAAAFLLFIPRFFGRKVESSEFGLGQLSFNVKTKKKDSAFGSLLGTQGLPLFEFSRYVPMGQANALKLLSRLMNACVIGNVFLPGYFSKSKIIVDEKGNMKIEGKYDERYQTAGKEVKGLLRRNFLKLGAILFPFSFKFTQPGACIHYASTFPMKEKPVLGQCKLSGEVSGLENVYLVDGSSLPNLTEKSHTLTIMANADRIAREYLKIV</sequence>
<dbReference type="RefSeq" id="WP_017045893.1">
    <property type="nucleotide sequence ID" value="NZ_AJYS02000230.1"/>
</dbReference>
<evidence type="ECO:0000313" key="6">
    <source>
        <dbReference type="EMBL" id="OEE34063.1"/>
    </source>
</evidence>
<dbReference type="Proteomes" id="UP000094808">
    <property type="component" value="Unassembled WGS sequence"/>
</dbReference>
<evidence type="ECO:0000256" key="5">
    <source>
        <dbReference type="ARBA" id="ARBA00023002"/>
    </source>
</evidence>
<dbReference type="GO" id="GO:0016491">
    <property type="term" value="F:oxidoreductase activity"/>
    <property type="evidence" value="ECO:0007669"/>
    <property type="project" value="UniProtKB-KW"/>
</dbReference>
<name>A0A853QX56_9VIBR</name>
<comment type="caution">
    <text evidence="6">The sequence shown here is derived from an EMBL/GenBank/DDBJ whole genome shotgun (WGS) entry which is preliminary data.</text>
</comment>
<accession>A0A853QX56</accession>
<dbReference type="InterPro" id="IPR051473">
    <property type="entry name" value="P2Ox-like"/>
</dbReference>
<reference evidence="6 7" key="1">
    <citation type="journal article" date="2012" name="Science">
        <title>Ecological populations of bacteria act as socially cohesive units of antibiotic production and resistance.</title>
        <authorList>
            <person name="Cordero O.X."/>
            <person name="Wildschutte H."/>
            <person name="Kirkup B."/>
            <person name="Proehl S."/>
            <person name="Ngo L."/>
            <person name="Hussain F."/>
            <person name="Le Roux F."/>
            <person name="Mincer T."/>
            <person name="Polz M.F."/>
        </authorList>
    </citation>
    <scope>NUCLEOTIDE SEQUENCE [LARGE SCALE GENOMIC DNA]</scope>
    <source>
        <strain evidence="6 7">FS-238</strain>
    </source>
</reference>
<proteinExistence type="inferred from homology"/>
<gene>
    <name evidence="6" type="ORF">A1QS_07165</name>
</gene>
<dbReference type="InterPro" id="IPR036188">
    <property type="entry name" value="FAD/NAD-bd_sf"/>
</dbReference>
<dbReference type="SUPFAM" id="SSF51905">
    <property type="entry name" value="FAD/NAD(P)-binding domain"/>
    <property type="match status" value="1"/>
</dbReference>